<evidence type="ECO:0000313" key="9">
    <source>
        <dbReference type="EMBL" id="EJF90414.1"/>
    </source>
</evidence>
<keyword evidence="3 7" id="KW-0479">Metal-binding</keyword>
<evidence type="ECO:0000313" key="10">
    <source>
        <dbReference type="Proteomes" id="UP000008952"/>
    </source>
</evidence>
<keyword evidence="6 7" id="KW-0482">Metalloprotease</keyword>
<dbReference type="EMBL" id="AIMB01000007">
    <property type="protein sequence ID" value="EJF90414.1"/>
    <property type="molecule type" value="Genomic_DNA"/>
</dbReference>
<evidence type="ECO:0000256" key="2">
    <source>
        <dbReference type="ARBA" id="ARBA00022670"/>
    </source>
</evidence>
<dbReference type="InterPro" id="IPR024077">
    <property type="entry name" value="Neurolysin/TOP_dom2"/>
</dbReference>
<dbReference type="PANTHER" id="PTHR43660:SF1">
    <property type="entry name" value="DIPEPTIDYL CARBOXYPEPTIDASE"/>
    <property type="match status" value="1"/>
</dbReference>
<dbReference type="Proteomes" id="UP000008952">
    <property type="component" value="Unassembled WGS sequence"/>
</dbReference>
<dbReference type="GO" id="GO:0046872">
    <property type="term" value="F:metal ion binding"/>
    <property type="evidence" value="ECO:0007669"/>
    <property type="project" value="UniProtKB-UniRule"/>
</dbReference>
<evidence type="ECO:0000259" key="8">
    <source>
        <dbReference type="Pfam" id="PF01432"/>
    </source>
</evidence>
<dbReference type="SUPFAM" id="SSF55486">
    <property type="entry name" value="Metalloproteases ('zincins'), catalytic domain"/>
    <property type="match status" value="1"/>
</dbReference>
<evidence type="ECO:0000256" key="5">
    <source>
        <dbReference type="ARBA" id="ARBA00022833"/>
    </source>
</evidence>
<gene>
    <name evidence="9" type="ORF">ME5_00815</name>
</gene>
<dbReference type="eggNOG" id="COG0339">
    <property type="taxonomic scope" value="Bacteria"/>
</dbReference>
<comment type="cofactor">
    <cofactor evidence="7">
        <name>Zn(2+)</name>
        <dbReference type="ChEBI" id="CHEBI:29105"/>
    </cofactor>
    <text evidence="7">Binds 1 zinc ion.</text>
</comment>
<accession>J0R471</accession>
<comment type="caution">
    <text evidence="9">The sequence shown here is derived from an EMBL/GenBank/DDBJ whole genome shotgun (WGS) entry which is preliminary data.</text>
</comment>
<dbReference type="Gene3D" id="1.10.1370.40">
    <property type="match status" value="1"/>
</dbReference>
<dbReference type="FunFam" id="3.40.390.10:FF:000009">
    <property type="entry name" value="Oligopeptidase A"/>
    <property type="match status" value="1"/>
</dbReference>
<evidence type="ECO:0000256" key="3">
    <source>
        <dbReference type="ARBA" id="ARBA00022723"/>
    </source>
</evidence>
<dbReference type="RefSeq" id="WP_008038670.1">
    <property type="nucleotide sequence ID" value="NZ_JH725147.1"/>
</dbReference>
<dbReference type="PANTHER" id="PTHR43660">
    <property type="entry name" value="DIPEPTIDYL CARBOXYPEPTIDASE"/>
    <property type="match status" value="1"/>
</dbReference>
<proteinExistence type="inferred from homology"/>
<dbReference type="PATRIC" id="fig|1094558.3.peg.893"/>
<dbReference type="OrthoDB" id="9773538at2"/>
<reference evidence="9 10" key="1">
    <citation type="submission" date="2012-03" db="EMBL/GenBank/DDBJ databases">
        <title>The Genome Sequence of Bartonella tamiae Th239.</title>
        <authorList>
            <consortium name="The Broad Institute Genome Sequencing Platform"/>
            <consortium name="The Broad Institute Genome Sequencing Center for Infectious Disease"/>
            <person name="Feldgarden M."/>
            <person name="Kirby J."/>
            <person name="Kosoy M."/>
            <person name="Birtles R."/>
            <person name="Probert W.S."/>
            <person name="Chiaraviglio L."/>
            <person name="Young S.K."/>
            <person name="Zeng Q."/>
            <person name="Gargeya S."/>
            <person name="Fitzgerald M."/>
            <person name="Haas B."/>
            <person name="Abouelleil A."/>
            <person name="Alvarado L."/>
            <person name="Arachchi H.M."/>
            <person name="Berlin A."/>
            <person name="Chapman S.B."/>
            <person name="Gearin G."/>
            <person name="Goldberg J."/>
            <person name="Griggs A."/>
            <person name="Gujja S."/>
            <person name="Hansen M."/>
            <person name="Heiman D."/>
            <person name="Howarth C."/>
            <person name="Larimer J."/>
            <person name="Lui A."/>
            <person name="MacDonald P.J.P."/>
            <person name="McCowen C."/>
            <person name="Montmayeur A."/>
            <person name="Murphy C."/>
            <person name="Neiman D."/>
            <person name="Pearson M."/>
            <person name="Priest M."/>
            <person name="Roberts A."/>
            <person name="Saif S."/>
            <person name="Shea T."/>
            <person name="Sisk P."/>
            <person name="Stolte C."/>
            <person name="Sykes S."/>
            <person name="Wortman J."/>
            <person name="Nusbaum C."/>
            <person name="Birren B."/>
        </authorList>
    </citation>
    <scope>NUCLEOTIDE SEQUENCE [LARGE SCALE GENOMIC DNA]</scope>
    <source>
        <strain evidence="9 10">Th239</strain>
    </source>
</reference>
<dbReference type="Pfam" id="PF01432">
    <property type="entry name" value="Peptidase_M3"/>
    <property type="match status" value="1"/>
</dbReference>
<comment type="similarity">
    <text evidence="1 7">Belongs to the peptidase M3 family.</text>
</comment>
<organism evidence="9 10">
    <name type="scientific">Bartonella tamiae Th239</name>
    <dbReference type="NCBI Taxonomy" id="1094558"/>
    <lineage>
        <taxon>Bacteria</taxon>
        <taxon>Pseudomonadati</taxon>
        <taxon>Pseudomonadota</taxon>
        <taxon>Alphaproteobacteria</taxon>
        <taxon>Hyphomicrobiales</taxon>
        <taxon>Bartonellaceae</taxon>
        <taxon>Bartonella</taxon>
    </lineage>
</organism>
<keyword evidence="10" id="KW-1185">Reference proteome</keyword>
<protein>
    <recommendedName>
        <fullName evidence="8">Peptidase M3A/M3B catalytic domain-containing protein</fullName>
    </recommendedName>
</protein>
<dbReference type="GO" id="GO:0004222">
    <property type="term" value="F:metalloendopeptidase activity"/>
    <property type="evidence" value="ECO:0007669"/>
    <property type="project" value="InterPro"/>
</dbReference>
<keyword evidence="2 7" id="KW-0645">Protease</keyword>
<dbReference type="InterPro" id="IPR045090">
    <property type="entry name" value="Pept_M3A_M3B"/>
</dbReference>
<dbReference type="Gene3D" id="3.40.390.10">
    <property type="entry name" value="Collagenase (Catalytic Domain)"/>
    <property type="match status" value="1"/>
</dbReference>
<dbReference type="GO" id="GO:0005829">
    <property type="term" value="C:cytosol"/>
    <property type="evidence" value="ECO:0007669"/>
    <property type="project" value="TreeGrafter"/>
</dbReference>
<dbReference type="CDD" id="cd06456">
    <property type="entry name" value="M3A_DCP"/>
    <property type="match status" value="1"/>
</dbReference>
<evidence type="ECO:0000256" key="1">
    <source>
        <dbReference type="ARBA" id="ARBA00006040"/>
    </source>
</evidence>
<dbReference type="InterPro" id="IPR024079">
    <property type="entry name" value="MetalloPept_cat_dom_sf"/>
</dbReference>
<evidence type="ECO:0000256" key="4">
    <source>
        <dbReference type="ARBA" id="ARBA00022801"/>
    </source>
</evidence>
<keyword evidence="5 7" id="KW-0862">Zinc</keyword>
<sequence>MTQSALLHWNGFDGLPDFNHISDDDFKPAFEKALSEAEAEVDVIASLEETPTIDNFLKPFELAGQSLERVCSVFFLRSGADSNDKIQKLEQDIVPKLSRYSSKLMMDPRLFKKIDSLYQYAQTGAFDPQTTRVIMLAWKGFVRNGARLNTTNKLRLAEINERLAFLGATFGQHVLKEEAQWVLFLNEQDLNGLPVDLIATMKESAAEKGHPNSYALTLARSIVEPFITFSDRRDLREKALNAWSKRGENDNEFDNRKIIGEILKLRDEKAKLLGYVSFAAFKLDNTMAKTPENVSNLLMPVWEKARQKALKEQDDLQQFMAKTGNNHPLSPWDWRYYAEKLRAERFSFDETEVKPYFQLNRMIEAAFATATKLFGLTFHEIKDVPLWHEDARLFEVKNPDGSLRGLFIGDYFARASKRSGAWMSALQSQHGLDKGQKPIIYNICNFAKPPKNKEALLSLDDARTLFHEFGHALHGLLSDVKWPSISGTSVSRDFVELPSQLFEHWLTVPKTLETYALHVDTNQPIPQSLLDKIVAAKTFNAGFDAVEFTSSALVDMAFHEGHEIYNITQFEEAERKRLQVPDAIMLRHRPTHFNHIFSGDGYSAGYYSYMWSEVLDADAFEAFEETNDVFDKNTAQKLKTYIYSSGGSCDPEELYINFRGKLPSPEAMIRKRGL</sequence>
<evidence type="ECO:0000256" key="6">
    <source>
        <dbReference type="ARBA" id="ARBA00023049"/>
    </source>
</evidence>
<dbReference type="Gene3D" id="1.10.1370.10">
    <property type="entry name" value="Neurolysin, domain 3"/>
    <property type="match status" value="1"/>
</dbReference>
<feature type="domain" description="Peptidase M3A/M3B catalytic" evidence="8">
    <location>
        <begin position="230"/>
        <end position="673"/>
    </location>
</feature>
<dbReference type="InterPro" id="IPR034005">
    <property type="entry name" value="M3A_DCP"/>
</dbReference>
<dbReference type="AlphaFoldDB" id="J0R471"/>
<dbReference type="GO" id="GO:0004180">
    <property type="term" value="F:carboxypeptidase activity"/>
    <property type="evidence" value="ECO:0007669"/>
    <property type="project" value="TreeGrafter"/>
</dbReference>
<keyword evidence="4 7" id="KW-0378">Hydrolase</keyword>
<evidence type="ECO:0000256" key="7">
    <source>
        <dbReference type="RuleBase" id="RU003435"/>
    </source>
</evidence>
<name>J0R471_9HYPH</name>
<dbReference type="InterPro" id="IPR001567">
    <property type="entry name" value="Pept_M3A_M3B_dom"/>
</dbReference>
<dbReference type="GO" id="GO:0006508">
    <property type="term" value="P:proteolysis"/>
    <property type="evidence" value="ECO:0007669"/>
    <property type="project" value="UniProtKB-KW"/>
</dbReference>
<dbReference type="HOGENOM" id="CLU_001805_4_0_5"/>